<gene>
    <name evidence="2" type="ORF">BT96DRAFT_959328</name>
</gene>
<evidence type="ECO:0000256" key="1">
    <source>
        <dbReference type="SAM" id="MobiDB-lite"/>
    </source>
</evidence>
<dbReference type="AlphaFoldDB" id="A0A6A4H585"/>
<dbReference type="PANTHER" id="PTHR31912">
    <property type="entry name" value="IP13529P"/>
    <property type="match status" value="1"/>
</dbReference>
<proteinExistence type="predicted"/>
<dbReference type="PANTHER" id="PTHR31912:SF34">
    <property type="entry name" value="NOTOCHORD-RELATED PROTEIN"/>
    <property type="match status" value="1"/>
</dbReference>
<reference evidence="2" key="1">
    <citation type="journal article" date="2019" name="Environ. Microbiol.">
        <title>Fungal ecological strategies reflected in gene transcription - a case study of two litter decomposers.</title>
        <authorList>
            <person name="Barbi F."/>
            <person name="Kohler A."/>
            <person name="Barry K."/>
            <person name="Baskaran P."/>
            <person name="Daum C."/>
            <person name="Fauchery L."/>
            <person name="Ihrmark K."/>
            <person name="Kuo A."/>
            <person name="LaButti K."/>
            <person name="Lipzen A."/>
            <person name="Morin E."/>
            <person name="Grigoriev I.V."/>
            <person name="Henrissat B."/>
            <person name="Lindahl B."/>
            <person name="Martin F."/>
        </authorList>
    </citation>
    <scope>NUCLEOTIDE SEQUENCE</scope>
    <source>
        <strain evidence="2">JB14</strain>
    </source>
</reference>
<keyword evidence="3" id="KW-1185">Reference proteome</keyword>
<organism evidence="2 3">
    <name type="scientific">Gymnopus androsaceus JB14</name>
    <dbReference type="NCBI Taxonomy" id="1447944"/>
    <lineage>
        <taxon>Eukaryota</taxon>
        <taxon>Fungi</taxon>
        <taxon>Dikarya</taxon>
        <taxon>Basidiomycota</taxon>
        <taxon>Agaricomycotina</taxon>
        <taxon>Agaricomycetes</taxon>
        <taxon>Agaricomycetidae</taxon>
        <taxon>Agaricales</taxon>
        <taxon>Marasmiineae</taxon>
        <taxon>Omphalotaceae</taxon>
        <taxon>Gymnopus</taxon>
    </lineage>
</organism>
<dbReference type="OrthoDB" id="2506088at2759"/>
<sequence>MPVWVDDVSGACSKQYQKHVNVYMCNGSLPGKLVQQEYHVNFVGSSQQVSATEMLGSVMKQVESTHANPIQCYNAATGHYCRFRIQVPYLPADNPQQSEECLHIGHNGTFPCRVCHVGGTYAEKESDKGYKAFYNVSELRSAAETQNAILEQIWLASCGVASHVEAVRVASGAVDKTAEYWIPVLLSKSSEFKRKDPQWSVDDISAELLCWLSTQTKQPYNLLLDAKYLDPSQDTPVENLHTYLLGHKKYAWYDMHSSWDNSTQALFAIRLQSTDTNGLTIPPIRSAYMMQYRNGLISKHFKMLMQTAVFHIHNIVSGNQFTLAKALGELGAALWIAEMDDLEQYSYNSFEDLEVWIDNVLNAWARIDPAIEMCGDGADGDVDEDGVGVSAKSPLHVSSGSTTTPPPPNAESKALSPPYSC</sequence>
<dbReference type="Proteomes" id="UP000799118">
    <property type="component" value="Unassembled WGS sequence"/>
</dbReference>
<name>A0A6A4H585_9AGAR</name>
<feature type="region of interest" description="Disordered" evidence="1">
    <location>
        <begin position="381"/>
        <end position="421"/>
    </location>
</feature>
<evidence type="ECO:0000313" key="2">
    <source>
        <dbReference type="EMBL" id="KAE9392415.1"/>
    </source>
</evidence>
<protein>
    <submittedName>
        <fullName evidence="2">Uncharacterized protein</fullName>
    </submittedName>
</protein>
<evidence type="ECO:0000313" key="3">
    <source>
        <dbReference type="Proteomes" id="UP000799118"/>
    </source>
</evidence>
<accession>A0A6A4H585</accession>
<dbReference type="EMBL" id="ML769596">
    <property type="protein sequence ID" value="KAE9392415.1"/>
    <property type="molecule type" value="Genomic_DNA"/>
</dbReference>